<name>A0ABU1VFV6_9BURK</name>
<dbReference type="Gene3D" id="3.40.50.1820">
    <property type="entry name" value="alpha/beta hydrolase"/>
    <property type="match status" value="1"/>
</dbReference>
<evidence type="ECO:0000313" key="4">
    <source>
        <dbReference type="Proteomes" id="UP001265550"/>
    </source>
</evidence>
<organism evidence="3 4">
    <name type="scientific">Hydrogenophaga laconesensis</name>
    <dbReference type="NCBI Taxonomy" id="1805971"/>
    <lineage>
        <taxon>Bacteria</taxon>
        <taxon>Pseudomonadati</taxon>
        <taxon>Pseudomonadota</taxon>
        <taxon>Betaproteobacteria</taxon>
        <taxon>Burkholderiales</taxon>
        <taxon>Comamonadaceae</taxon>
        <taxon>Hydrogenophaga</taxon>
    </lineage>
</organism>
<comment type="caution">
    <text evidence="3">The sequence shown here is derived from an EMBL/GenBank/DDBJ whole genome shotgun (WGS) entry which is preliminary data.</text>
</comment>
<reference evidence="3 4" key="1">
    <citation type="submission" date="2023-07" db="EMBL/GenBank/DDBJ databases">
        <title>Sorghum-associated microbial communities from plants grown in Nebraska, USA.</title>
        <authorList>
            <person name="Schachtman D."/>
        </authorList>
    </citation>
    <scope>NUCLEOTIDE SEQUENCE [LARGE SCALE GENOMIC DNA]</scope>
    <source>
        <strain evidence="3 4">BE240</strain>
    </source>
</reference>
<evidence type="ECO:0000256" key="1">
    <source>
        <dbReference type="SAM" id="MobiDB-lite"/>
    </source>
</evidence>
<dbReference type="RefSeq" id="WP_204735123.1">
    <property type="nucleotide sequence ID" value="NZ_JAVDWE010000013.1"/>
</dbReference>
<proteinExistence type="predicted"/>
<dbReference type="SUPFAM" id="SSF53474">
    <property type="entry name" value="alpha/beta-Hydrolases"/>
    <property type="match status" value="1"/>
</dbReference>
<gene>
    <name evidence="3" type="ORF">J2X09_004112</name>
</gene>
<dbReference type="InterPro" id="IPR029058">
    <property type="entry name" value="AB_hydrolase_fold"/>
</dbReference>
<dbReference type="EMBL" id="JAVDWE010000013">
    <property type="protein sequence ID" value="MDR7096355.1"/>
    <property type="molecule type" value="Genomic_DNA"/>
</dbReference>
<dbReference type="InterPro" id="IPR000073">
    <property type="entry name" value="AB_hydrolase_1"/>
</dbReference>
<evidence type="ECO:0000259" key="2">
    <source>
        <dbReference type="Pfam" id="PF00561"/>
    </source>
</evidence>
<dbReference type="Pfam" id="PF00561">
    <property type="entry name" value="Abhydrolase_1"/>
    <property type="match status" value="1"/>
</dbReference>
<feature type="domain" description="AB hydrolase-1" evidence="2">
    <location>
        <begin position="102"/>
        <end position="205"/>
    </location>
</feature>
<evidence type="ECO:0000313" key="3">
    <source>
        <dbReference type="EMBL" id="MDR7096355.1"/>
    </source>
</evidence>
<keyword evidence="4" id="KW-1185">Reference proteome</keyword>
<dbReference type="Proteomes" id="UP001265550">
    <property type="component" value="Unassembled WGS sequence"/>
</dbReference>
<accession>A0ABU1VFV6</accession>
<feature type="region of interest" description="Disordered" evidence="1">
    <location>
        <begin position="1"/>
        <end position="20"/>
    </location>
</feature>
<dbReference type="PANTHER" id="PTHR46438">
    <property type="entry name" value="ALPHA/BETA-HYDROLASES SUPERFAMILY PROTEIN"/>
    <property type="match status" value="1"/>
</dbReference>
<sequence>MRHQFSPHLESPHAVSGAMPVDAPRRMGRFAETRGTPALRRAYAWLCHWSPTVAARLAYRQLATPPRAPLGKWPLAVREQVRTRREPCGAGELVVHEWGWGPAVLLVHGWGGNATHMGRMVAPLLAQGFRVIAFDGPAHGRSSGSTTDMVAFAGAVAAVARRTGPLHAVIGHSFGAAMALFAARDWGIDARRMVLVSVFNHCNWFVEMFAQHAGLTPEVQQRVRDLFVQRYSGRFDWHRMSVLEMARQAQCPALLVHDENDQEIPFAHGLAIAAALPAAQFKATLGLGHHCVVRNPEVIRRVVAFLSEQE</sequence>
<protein>
    <submittedName>
        <fullName evidence="3">Pimeloyl-ACP methyl ester carboxylesterase</fullName>
    </submittedName>
</protein>
<dbReference type="PANTHER" id="PTHR46438:SF11">
    <property type="entry name" value="LIPASE-RELATED"/>
    <property type="match status" value="1"/>
</dbReference>